<evidence type="ECO:0000313" key="6">
    <source>
        <dbReference type="Proteomes" id="UP000183585"/>
    </source>
</evidence>
<evidence type="ECO:0000259" key="4">
    <source>
        <dbReference type="Pfam" id="PF00892"/>
    </source>
</evidence>
<dbReference type="GO" id="GO:0016020">
    <property type="term" value="C:membrane"/>
    <property type="evidence" value="ECO:0007669"/>
    <property type="project" value="InterPro"/>
</dbReference>
<evidence type="ECO:0000313" key="5">
    <source>
        <dbReference type="EMBL" id="SCF48000.1"/>
    </source>
</evidence>
<dbReference type="PANTHER" id="PTHR22911:SF79">
    <property type="entry name" value="MOBA-LIKE NTP TRANSFERASE DOMAIN-CONTAINING PROTEIN"/>
    <property type="match status" value="1"/>
</dbReference>
<dbReference type="InterPro" id="IPR037185">
    <property type="entry name" value="EmrE-like"/>
</dbReference>
<keyword evidence="3" id="KW-0812">Transmembrane</keyword>
<dbReference type="Proteomes" id="UP000183585">
    <property type="component" value="Unassembled WGS sequence"/>
</dbReference>
<keyword evidence="3" id="KW-0472">Membrane</keyword>
<feature type="transmembrane region" description="Helical" evidence="3">
    <location>
        <begin position="54"/>
        <end position="74"/>
    </location>
</feature>
<feature type="domain" description="EamA" evidence="4">
    <location>
        <begin position="54"/>
        <end position="191"/>
    </location>
</feature>
<feature type="transmembrane region" description="Helical" evidence="3">
    <location>
        <begin position="235"/>
        <end position="253"/>
    </location>
</feature>
<accession>A0A1C5AS43</accession>
<name>A0A1C5AS43_9ACTN</name>
<dbReference type="PANTHER" id="PTHR22911">
    <property type="entry name" value="ACYL-MALONYL CONDENSING ENZYME-RELATED"/>
    <property type="match status" value="1"/>
</dbReference>
<feature type="domain" description="EamA" evidence="4">
    <location>
        <begin position="204"/>
        <end position="335"/>
    </location>
</feature>
<evidence type="ECO:0000256" key="1">
    <source>
        <dbReference type="ARBA" id="ARBA00007362"/>
    </source>
</evidence>
<feature type="region of interest" description="Disordered" evidence="2">
    <location>
        <begin position="1"/>
        <end position="49"/>
    </location>
</feature>
<feature type="transmembrane region" description="Helical" evidence="3">
    <location>
        <begin position="203"/>
        <end position="223"/>
    </location>
</feature>
<keyword evidence="3" id="KW-1133">Transmembrane helix</keyword>
<keyword evidence="6" id="KW-1185">Reference proteome</keyword>
<evidence type="ECO:0000256" key="2">
    <source>
        <dbReference type="SAM" id="MobiDB-lite"/>
    </source>
</evidence>
<evidence type="ECO:0000256" key="3">
    <source>
        <dbReference type="SAM" id="Phobius"/>
    </source>
</evidence>
<feature type="transmembrane region" description="Helical" evidence="3">
    <location>
        <begin position="147"/>
        <end position="166"/>
    </location>
</feature>
<dbReference type="RefSeq" id="WP_074478496.1">
    <property type="nucleotide sequence ID" value="NZ_FMCT01000017.1"/>
</dbReference>
<feature type="transmembrane region" description="Helical" evidence="3">
    <location>
        <begin position="321"/>
        <end position="337"/>
    </location>
</feature>
<feature type="transmembrane region" description="Helical" evidence="3">
    <location>
        <begin position="296"/>
        <end position="315"/>
    </location>
</feature>
<dbReference type="SUPFAM" id="SSF103481">
    <property type="entry name" value="Multidrug resistance efflux transporter EmrE"/>
    <property type="match status" value="2"/>
</dbReference>
<feature type="transmembrane region" description="Helical" evidence="3">
    <location>
        <begin position="173"/>
        <end position="191"/>
    </location>
</feature>
<organism evidence="5 6">
    <name type="scientific">Micromonospora carbonacea</name>
    <dbReference type="NCBI Taxonomy" id="47853"/>
    <lineage>
        <taxon>Bacteria</taxon>
        <taxon>Bacillati</taxon>
        <taxon>Actinomycetota</taxon>
        <taxon>Actinomycetes</taxon>
        <taxon>Micromonosporales</taxon>
        <taxon>Micromonosporaceae</taxon>
        <taxon>Micromonospora</taxon>
    </lineage>
</organism>
<sequence length="343" mass="35818">MTASADLTPSSADERHAHPDEQHAHPEERQAHPEERDARPDHDEEVPDPGARRLGLLAVCVATALWGFGGTVASDLFDSGLRPAELVAARTLISLAGLGLLLALARRRPGTPRRTEPIDWPLVVAFGLAIAVANACLFLAISHLPVAVAMVLQNLAPAFVVGWLVVLGRCRPGIAIALGLVVALAGVALVVELPTTPLGEVNLLGVGFGIATAVGVAAFSVLGSRATRKYGALRANTYAFAVSSVAWLLYFAPQGVPEIVGRHDLLPGVLFVAILGTLAPFVLFSWGTARVGPHAGAVNICLEPVFSAVLAWTWLGQSLNAVQIAGGLLVIGAVVHLQRLRVG</sequence>
<dbReference type="AlphaFoldDB" id="A0A1C5AS43"/>
<protein>
    <submittedName>
        <fullName evidence="5">Permease of the drug/metabolite transporter (DMT) superfamily</fullName>
    </submittedName>
</protein>
<feature type="transmembrane region" description="Helical" evidence="3">
    <location>
        <begin position="117"/>
        <end position="141"/>
    </location>
</feature>
<dbReference type="InterPro" id="IPR000620">
    <property type="entry name" value="EamA_dom"/>
</dbReference>
<feature type="transmembrane region" description="Helical" evidence="3">
    <location>
        <begin position="86"/>
        <end position="105"/>
    </location>
</feature>
<gene>
    <name evidence="5" type="ORF">GA0070563_117115</name>
</gene>
<comment type="similarity">
    <text evidence="1">Belongs to the EamA transporter family.</text>
</comment>
<feature type="compositionally biased region" description="Basic and acidic residues" evidence="2">
    <location>
        <begin position="12"/>
        <end position="42"/>
    </location>
</feature>
<dbReference type="Pfam" id="PF00892">
    <property type="entry name" value="EamA"/>
    <property type="match status" value="2"/>
</dbReference>
<proteinExistence type="inferred from homology"/>
<reference evidence="6" key="1">
    <citation type="submission" date="2016-06" db="EMBL/GenBank/DDBJ databases">
        <authorList>
            <person name="Varghese N."/>
            <person name="Submissions Spin"/>
        </authorList>
    </citation>
    <scope>NUCLEOTIDE SEQUENCE [LARGE SCALE GENOMIC DNA]</scope>
    <source>
        <strain evidence="6">DSM 43168</strain>
    </source>
</reference>
<feature type="compositionally biased region" description="Polar residues" evidence="2">
    <location>
        <begin position="1"/>
        <end position="11"/>
    </location>
</feature>
<dbReference type="STRING" id="47853.TK50_07625"/>
<feature type="transmembrane region" description="Helical" evidence="3">
    <location>
        <begin position="265"/>
        <end position="284"/>
    </location>
</feature>
<dbReference type="EMBL" id="FMCT01000017">
    <property type="protein sequence ID" value="SCF48000.1"/>
    <property type="molecule type" value="Genomic_DNA"/>
</dbReference>